<evidence type="ECO:0000256" key="1">
    <source>
        <dbReference type="ARBA" id="ARBA00023125"/>
    </source>
</evidence>
<dbReference type="AlphaFoldDB" id="A0A4R1KYG6"/>
<dbReference type="InterPro" id="IPR001387">
    <property type="entry name" value="Cro/C1-type_HTH"/>
</dbReference>
<evidence type="ECO:0000313" key="4">
    <source>
        <dbReference type="Proteomes" id="UP000295496"/>
    </source>
</evidence>
<comment type="caution">
    <text evidence="3">The sequence shown here is derived from an EMBL/GenBank/DDBJ whole genome shotgun (WGS) entry which is preliminary data.</text>
</comment>
<evidence type="ECO:0000259" key="2">
    <source>
        <dbReference type="PROSITE" id="PS50943"/>
    </source>
</evidence>
<dbReference type="Proteomes" id="UP000295496">
    <property type="component" value="Unassembled WGS sequence"/>
</dbReference>
<name>A0A4R1KYG6_9PAST</name>
<dbReference type="SUPFAM" id="SSF47413">
    <property type="entry name" value="lambda repressor-like DNA-binding domains"/>
    <property type="match status" value="1"/>
</dbReference>
<dbReference type="PANTHER" id="PTHR36924:SF1">
    <property type="entry name" value="ANTITOXIN HIGA-1"/>
    <property type="match status" value="1"/>
</dbReference>
<dbReference type="PROSITE" id="PS50943">
    <property type="entry name" value="HTH_CROC1"/>
    <property type="match status" value="1"/>
</dbReference>
<dbReference type="GO" id="GO:0003677">
    <property type="term" value="F:DNA binding"/>
    <property type="evidence" value="ECO:0007669"/>
    <property type="project" value="UniProtKB-KW"/>
</dbReference>
<keyword evidence="1" id="KW-0238">DNA-binding</keyword>
<evidence type="ECO:0000313" key="3">
    <source>
        <dbReference type="EMBL" id="TCK70552.1"/>
    </source>
</evidence>
<keyword evidence="4" id="KW-1185">Reference proteome</keyword>
<dbReference type="CDD" id="cd00093">
    <property type="entry name" value="HTH_XRE"/>
    <property type="match status" value="1"/>
</dbReference>
<feature type="domain" description="HTH cro/C1-type" evidence="2">
    <location>
        <begin position="23"/>
        <end position="70"/>
    </location>
</feature>
<gene>
    <name evidence="3" type="ORF">EV692_0832</name>
</gene>
<dbReference type="NCBIfam" id="TIGR02607">
    <property type="entry name" value="antidote_HigA"/>
    <property type="match status" value="1"/>
</dbReference>
<dbReference type="Gene3D" id="1.10.260.40">
    <property type="entry name" value="lambda repressor-like DNA-binding domains"/>
    <property type="match status" value="1"/>
</dbReference>
<dbReference type="EMBL" id="SMGJ01000002">
    <property type="protein sequence ID" value="TCK70552.1"/>
    <property type="molecule type" value="Genomic_DNA"/>
</dbReference>
<dbReference type="RefSeq" id="WP_132300823.1">
    <property type="nucleotide sequence ID" value="NZ_CP170642.1"/>
</dbReference>
<proteinExistence type="predicted"/>
<dbReference type="InterPro" id="IPR010982">
    <property type="entry name" value="Lambda_DNA-bd_dom_sf"/>
</dbReference>
<dbReference type="Pfam" id="PF01381">
    <property type="entry name" value="HTH_3"/>
    <property type="match status" value="1"/>
</dbReference>
<dbReference type="PANTHER" id="PTHR36924">
    <property type="entry name" value="ANTITOXIN HIGA-1"/>
    <property type="match status" value="1"/>
</dbReference>
<dbReference type="SMART" id="SM00530">
    <property type="entry name" value="HTH_XRE"/>
    <property type="match status" value="1"/>
</dbReference>
<protein>
    <submittedName>
        <fullName evidence="3">Addiction module HigA family antidote</fullName>
    </submittedName>
</protein>
<accession>A0A4R1KYG6</accession>
<dbReference type="InterPro" id="IPR013430">
    <property type="entry name" value="Toxin_antidote_HigA"/>
</dbReference>
<sequence>MYVTQRKPTPVGEILQEEFLTPLNLKIGDLAEMLDVHRNTVSAIVNSKSKISLEMAMKLAKAFDTTAEFWLNLQNNVDLWELNHNVKYQQSLEKVKTAKQWTSVPTFAL</sequence>
<organism evidence="3 4">
    <name type="scientific">Lonepinella koalarum</name>
    <dbReference type="NCBI Taxonomy" id="53417"/>
    <lineage>
        <taxon>Bacteria</taxon>
        <taxon>Pseudomonadati</taxon>
        <taxon>Pseudomonadota</taxon>
        <taxon>Gammaproteobacteria</taxon>
        <taxon>Pasteurellales</taxon>
        <taxon>Pasteurellaceae</taxon>
        <taxon>Lonepinella</taxon>
    </lineage>
</organism>
<reference evidence="3 4" key="1">
    <citation type="submission" date="2019-03" db="EMBL/GenBank/DDBJ databases">
        <title>Genomic Encyclopedia of Type Strains, Phase IV (KMG-IV): sequencing the most valuable type-strain genomes for metagenomic binning, comparative biology and taxonomic classification.</title>
        <authorList>
            <person name="Goeker M."/>
        </authorList>
    </citation>
    <scope>NUCLEOTIDE SEQUENCE [LARGE SCALE GENOMIC DNA]</scope>
    <source>
        <strain evidence="3 4">DSM 10053</strain>
    </source>
</reference>